<evidence type="ECO:0000259" key="4">
    <source>
        <dbReference type="PROSITE" id="PS50055"/>
    </source>
</evidence>
<feature type="domain" description="Tyrosine-protein phosphatase" evidence="4">
    <location>
        <begin position="29"/>
        <end position="130"/>
    </location>
</feature>
<keyword evidence="3" id="KW-0904">Protein phosphatase</keyword>
<dbReference type="Gene3D" id="3.90.190.10">
    <property type="entry name" value="Protein tyrosine phosphatase superfamily"/>
    <property type="match status" value="1"/>
</dbReference>
<reference evidence="5" key="2">
    <citation type="submission" date="2025-09" db="UniProtKB">
        <authorList>
            <consortium name="Ensembl"/>
        </authorList>
    </citation>
    <scope>IDENTIFICATION</scope>
</reference>
<dbReference type="GO" id="GO:0005737">
    <property type="term" value="C:cytoplasm"/>
    <property type="evidence" value="ECO:0007669"/>
    <property type="project" value="TreeGrafter"/>
</dbReference>
<evidence type="ECO:0000313" key="5">
    <source>
        <dbReference type="Ensembl" id="ENSOMEP00000018532.1"/>
    </source>
</evidence>
<proteinExistence type="predicted"/>
<dbReference type="Proteomes" id="UP000261560">
    <property type="component" value="Unplaced"/>
</dbReference>
<dbReference type="EC" id="3.1.3.48" evidence="1"/>
<evidence type="ECO:0000256" key="2">
    <source>
        <dbReference type="ARBA" id="ARBA00022801"/>
    </source>
</evidence>
<dbReference type="STRING" id="30732.ENSOMEP00000018532"/>
<dbReference type="PANTHER" id="PTHR45983">
    <property type="entry name" value="TYROSINE PHOSPHATSE N18, PUTATIVE-RELATED"/>
    <property type="match status" value="1"/>
</dbReference>
<evidence type="ECO:0000256" key="1">
    <source>
        <dbReference type="ARBA" id="ARBA00013064"/>
    </source>
</evidence>
<dbReference type="PANTHER" id="PTHR45983:SF1">
    <property type="entry name" value="TYROSINE-PROTEIN PHOSPHATASE NON-RECEPTOR TYPE 22"/>
    <property type="match status" value="1"/>
</dbReference>
<protein>
    <recommendedName>
        <fullName evidence="1">protein-tyrosine-phosphatase</fullName>
        <ecNumber evidence="1">3.1.3.48</ecNumber>
    </recommendedName>
</protein>
<dbReference type="AlphaFoldDB" id="A0A3B3CL12"/>
<dbReference type="GO" id="GO:0004726">
    <property type="term" value="F:non-membrane spanning protein tyrosine phosphatase activity"/>
    <property type="evidence" value="ECO:0007669"/>
    <property type="project" value="InterPro"/>
</dbReference>
<organism evidence="5 6">
    <name type="scientific">Oryzias melastigma</name>
    <name type="common">Marine medaka</name>
    <dbReference type="NCBI Taxonomy" id="30732"/>
    <lineage>
        <taxon>Eukaryota</taxon>
        <taxon>Metazoa</taxon>
        <taxon>Chordata</taxon>
        <taxon>Craniata</taxon>
        <taxon>Vertebrata</taxon>
        <taxon>Euteleostomi</taxon>
        <taxon>Actinopterygii</taxon>
        <taxon>Neopterygii</taxon>
        <taxon>Teleostei</taxon>
        <taxon>Neoteleostei</taxon>
        <taxon>Acanthomorphata</taxon>
        <taxon>Ovalentaria</taxon>
        <taxon>Atherinomorphae</taxon>
        <taxon>Beloniformes</taxon>
        <taxon>Adrianichthyidae</taxon>
        <taxon>Oryziinae</taxon>
        <taxon>Oryzias</taxon>
    </lineage>
</organism>
<dbReference type="InterPro" id="IPR047170">
    <property type="entry name" value="PTN12/18/22"/>
</dbReference>
<dbReference type="PROSITE" id="PS50055">
    <property type="entry name" value="TYR_PHOSPHATASE_PTP"/>
    <property type="match status" value="1"/>
</dbReference>
<keyword evidence="6" id="KW-1185">Reference proteome</keyword>
<dbReference type="GO" id="GO:0005634">
    <property type="term" value="C:nucleus"/>
    <property type="evidence" value="ECO:0007669"/>
    <property type="project" value="TreeGrafter"/>
</dbReference>
<sequence length="130" mass="14946">MEHQARILRDILTHLERQEAAGEEDQNGIGGEFAQKLKNQSIKYRVDKTFPTKSAEKTENIKKNRYKDIVPDHSRVKLSLITSKKDTDYVNASFIKGVSESRAYIATQGPLPHTVVDFLRMIWEFNVQVV</sequence>
<accession>A0A3B3CL12</accession>
<name>A0A3B3CL12_ORYME</name>
<dbReference type="GO" id="GO:0050868">
    <property type="term" value="P:negative regulation of T cell activation"/>
    <property type="evidence" value="ECO:0007669"/>
    <property type="project" value="TreeGrafter"/>
</dbReference>
<evidence type="ECO:0000313" key="6">
    <source>
        <dbReference type="Proteomes" id="UP000261560"/>
    </source>
</evidence>
<dbReference type="Pfam" id="PF00102">
    <property type="entry name" value="Y_phosphatase"/>
    <property type="match status" value="1"/>
</dbReference>
<dbReference type="SUPFAM" id="SSF52799">
    <property type="entry name" value="(Phosphotyrosine protein) phosphatases II"/>
    <property type="match status" value="1"/>
</dbReference>
<dbReference type="GeneTree" id="ENSGT00940000167346"/>
<dbReference type="OMA" id="EDSCYIN"/>
<dbReference type="GO" id="GO:0050852">
    <property type="term" value="P:T cell receptor signaling pathway"/>
    <property type="evidence" value="ECO:0007669"/>
    <property type="project" value="TreeGrafter"/>
</dbReference>
<dbReference type="PRINTS" id="PR00700">
    <property type="entry name" value="PRTYPHPHTASE"/>
</dbReference>
<dbReference type="InterPro" id="IPR029021">
    <property type="entry name" value="Prot-tyrosine_phosphatase-like"/>
</dbReference>
<dbReference type="PaxDb" id="30732-ENSOMEP00000018532"/>
<dbReference type="InterPro" id="IPR000242">
    <property type="entry name" value="PTP_cat"/>
</dbReference>
<dbReference type="Ensembl" id="ENSOMET00000035289.1">
    <property type="protein sequence ID" value="ENSOMEP00000018532.1"/>
    <property type="gene ID" value="ENSOMEG00000020252.1"/>
</dbReference>
<keyword evidence="2" id="KW-0378">Hydrolase</keyword>
<evidence type="ECO:0000256" key="3">
    <source>
        <dbReference type="ARBA" id="ARBA00022912"/>
    </source>
</evidence>
<reference evidence="5" key="1">
    <citation type="submission" date="2025-08" db="UniProtKB">
        <authorList>
            <consortium name="Ensembl"/>
        </authorList>
    </citation>
    <scope>IDENTIFICATION</scope>
</reference>